<dbReference type="Gene3D" id="3.30.450.40">
    <property type="match status" value="1"/>
</dbReference>
<dbReference type="AlphaFoldDB" id="A0A2Z6B2T6"/>
<dbReference type="Pfam" id="PF09339">
    <property type="entry name" value="HTH_IclR"/>
    <property type="match status" value="1"/>
</dbReference>
<dbReference type="InterPro" id="IPR014757">
    <property type="entry name" value="Tscrpt_reg_IclR_C"/>
</dbReference>
<name>A0A2Z6B2T6_9BACT</name>
<dbReference type="KEGG" id="dfl:DFE_3047"/>
<proteinExistence type="predicted"/>
<dbReference type="InterPro" id="IPR036388">
    <property type="entry name" value="WH-like_DNA-bd_sf"/>
</dbReference>
<keyword evidence="1" id="KW-0805">Transcription regulation</keyword>
<dbReference type="PROSITE" id="PS51078">
    <property type="entry name" value="ICLR_ED"/>
    <property type="match status" value="1"/>
</dbReference>
<dbReference type="GO" id="GO:0003700">
    <property type="term" value="F:DNA-binding transcription factor activity"/>
    <property type="evidence" value="ECO:0007669"/>
    <property type="project" value="TreeGrafter"/>
</dbReference>
<dbReference type="PANTHER" id="PTHR30136">
    <property type="entry name" value="HELIX-TURN-HELIX TRANSCRIPTIONAL REGULATOR, ICLR FAMILY"/>
    <property type="match status" value="1"/>
</dbReference>
<keyword evidence="7" id="KW-1185">Reference proteome</keyword>
<dbReference type="SUPFAM" id="SSF55781">
    <property type="entry name" value="GAF domain-like"/>
    <property type="match status" value="1"/>
</dbReference>
<organism evidence="6 7">
    <name type="scientific">Desulfovibrio ferrophilus</name>
    <dbReference type="NCBI Taxonomy" id="241368"/>
    <lineage>
        <taxon>Bacteria</taxon>
        <taxon>Pseudomonadati</taxon>
        <taxon>Thermodesulfobacteriota</taxon>
        <taxon>Desulfovibrionia</taxon>
        <taxon>Desulfovibrionales</taxon>
        <taxon>Desulfovibrionaceae</taxon>
        <taxon>Desulfovibrio</taxon>
    </lineage>
</organism>
<evidence type="ECO:0000256" key="1">
    <source>
        <dbReference type="ARBA" id="ARBA00023015"/>
    </source>
</evidence>
<dbReference type="GO" id="GO:0045892">
    <property type="term" value="P:negative regulation of DNA-templated transcription"/>
    <property type="evidence" value="ECO:0007669"/>
    <property type="project" value="TreeGrafter"/>
</dbReference>
<evidence type="ECO:0000313" key="7">
    <source>
        <dbReference type="Proteomes" id="UP000269883"/>
    </source>
</evidence>
<dbReference type="InterPro" id="IPR036390">
    <property type="entry name" value="WH_DNA-bd_sf"/>
</dbReference>
<keyword evidence="3" id="KW-0804">Transcription</keyword>
<accession>A0A2Z6B2T6</accession>
<keyword evidence="2" id="KW-0238">DNA-binding</keyword>
<dbReference type="SMART" id="SM00346">
    <property type="entry name" value="HTH_ICLR"/>
    <property type="match status" value="1"/>
</dbReference>
<gene>
    <name evidence="6" type="ORF">DFE_3047</name>
</gene>
<dbReference type="SUPFAM" id="SSF46785">
    <property type="entry name" value="Winged helix' DNA-binding domain"/>
    <property type="match status" value="1"/>
</dbReference>
<feature type="domain" description="HTH iclR-type" evidence="4">
    <location>
        <begin position="14"/>
        <end position="76"/>
    </location>
</feature>
<dbReference type="Pfam" id="PF01614">
    <property type="entry name" value="IclR_C"/>
    <property type="match status" value="1"/>
</dbReference>
<feature type="domain" description="IclR-ED" evidence="5">
    <location>
        <begin position="77"/>
        <end position="257"/>
    </location>
</feature>
<reference evidence="6 7" key="1">
    <citation type="journal article" date="2018" name="Sci. Adv.">
        <title>Multi-heme cytochromes provide a pathway for survival in energy-limited environments.</title>
        <authorList>
            <person name="Deng X."/>
            <person name="Dohmae N."/>
            <person name="Nealson K.H."/>
            <person name="Hashimoto K."/>
            <person name="Okamoto A."/>
        </authorList>
    </citation>
    <scope>NUCLEOTIDE SEQUENCE [LARGE SCALE GENOMIC DNA]</scope>
    <source>
        <strain evidence="6 7">IS5</strain>
    </source>
</reference>
<dbReference type="InterPro" id="IPR029016">
    <property type="entry name" value="GAF-like_dom_sf"/>
</dbReference>
<dbReference type="Proteomes" id="UP000269883">
    <property type="component" value="Chromosome"/>
</dbReference>
<dbReference type="PROSITE" id="PS51077">
    <property type="entry name" value="HTH_ICLR"/>
    <property type="match status" value="1"/>
</dbReference>
<protein>
    <submittedName>
        <fullName evidence="6">Transcriptional regulator, IclR family</fullName>
    </submittedName>
</protein>
<dbReference type="InterPro" id="IPR050707">
    <property type="entry name" value="HTH_MetabolicPath_Reg"/>
</dbReference>
<dbReference type="EMBL" id="AP017378">
    <property type="protein sequence ID" value="BBD09773.1"/>
    <property type="molecule type" value="Genomic_DNA"/>
</dbReference>
<evidence type="ECO:0000259" key="4">
    <source>
        <dbReference type="PROSITE" id="PS51077"/>
    </source>
</evidence>
<evidence type="ECO:0000259" key="5">
    <source>
        <dbReference type="PROSITE" id="PS51078"/>
    </source>
</evidence>
<evidence type="ECO:0000256" key="2">
    <source>
        <dbReference type="ARBA" id="ARBA00023125"/>
    </source>
</evidence>
<evidence type="ECO:0000256" key="3">
    <source>
        <dbReference type="ARBA" id="ARBA00023163"/>
    </source>
</evidence>
<dbReference type="PANTHER" id="PTHR30136:SF34">
    <property type="entry name" value="TRANSCRIPTIONAL REGULATOR"/>
    <property type="match status" value="1"/>
</dbReference>
<dbReference type="Gene3D" id="1.10.10.10">
    <property type="entry name" value="Winged helix-like DNA-binding domain superfamily/Winged helix DNA-binding domain"/>
    <property type="match status" value="1"/>
</dbReference>
<dbReference type="GO" id="GO:0003677">
    <property type="term" value="F:DNA binding"/>
    <property type="evidence" value="ECO:0007669"/>
    <property type="project" value="UniProtKB-KW"/>
</dbReference>
<dbReference type="InterPro" id="IPR005471">
    <property type="entry name" value="Tscrpt_reg_IclR_N"/>
</dbReference>
<evidence type="ECO:0000313" key="6">
    <source>
        <dbReference type="EMBL" id="BBD09773.1"/>
    </source>
</evidence>
<sequence>MAQDIKKRNDALFVASLDRGMCILEAFHGNRKSLGLTEITEITGLNRSAVQRFLHTWEQLGYLSKDQTTKRFTLTPRVMTLGYNFLRGNRLVEIATPFLLEARERTGNSMYLGTLDGLDLIYLVRLPQRFLLFESTLPGRRIPAFCGARAILAHMDDKDVLDIMDRSEHNPITPHTVLGTEANMTLVERVREKGYCVSSQEFLAGEIAVSAPVINAQGTPLAAVYISAKLSEWPEERAEQELAPVALEVAGIIGAQF</sequence>
<dbReference type="RefSeq" id="WP_172961784.1">
    <property type="nucleotide sequence ID" value="NZ_AP017378.1"/>
</dbReference>